<comment type="caution">
    <text evidence="1">The sequence shown here is derived from an EMBL/GenBank/DDBJ whole genome shotgun (WGS) entry which is preliminary data.</text>
</comment>
<dbReference type="EMBL" id="JBHPEI010000017">
    <property type="protein sequence ID" value="MFC1799615.1"/>
    <property type="molecule type" value="Genomic_DNA"/>
</dbReference>
<accession>A0ABV6YNH3</accession>
<reference evidence="1 2" key="1">
    <citation type="submission" date="2024-09" db="EMBL/GenBank/DDBJ databases">
        <authorList>
            <person name="D'Angelo T."/>
        </authorList>
    </citation>
    <scope>NUCLEOTIDE SEQUENCE [LARGE SCALE GENOMIC DNA]</scope>
    <source>
        <strain evidence="1">SAG AM-311-F02</strain>
    </source>
</reference>
<evidence type="ECO:0000313" key="1">
    <source>
        <dbReference type="EMBL" id="MFC1799615.1"/>
    </source>
</evidence>
<evidence type="ECO:0008006" key="3">
    <source>
        <dbReference type="Google" id="ProtNLM"/>
    </source>
</evidence>
<keyword evidence="2" id="KW-1185">Reference proteome</keyword>
<protein>
    <recommendedName>
        <fullName evidence="3">Trimeric autotransporter adhesin YadA-like head domain-containing protein</fullName>
    </recommendedName>
</protein>
<organism evidence="1 2">
    <name type="scientific">Eiseniibacteriota bacterium</name>
    <dbReference type="NCBI Taxonomy" id="2212470"/>
    <lineage>
        <taxon>Bacteria</taxon>
        <taxon>Candidatus Eiseniibacteriota</taxon>
    </lineage>
</organism>
<sequence>MSGIGRMYVVSFVALALCVMVASSLQAEIPHRINYQGKLSDGATGEPELGPHNMVFRIYDNPGVGSLLWSESQTVSADSAGVFSAILGSITPLDITFDGPVWLEVEVGGETLSPRREIVSVPFAFLAEESEHSLSADSLGGFGPDVFVRVGQTSVITSEMIADGTGSGLDADMVDGLNADAFADTGHAHDDRYYTQDQLNMPGPINQSSNPVDWTRLKNVPAGFADGSDEVGGVGDGHSLDAADGNPIDAVYVADDGNVGVGTTSPGSKLDVAGSINLADVLKVGGSTVLSATTNSAFVGIDAGNSGTSNTFVGAQAGRQNASGGDNTFIGRAAGAGNTSAWQNTFVGGSAGMSNVTGSNSVFVGASAGASNSVGHENTFVGCFAGIKNSDASDNTFIGARSGQSNTRGHSNTFVGKEAGYMDSTGTGNTFVGKSAGMWTTTGSGSVFLGYEAGYSEMGSNKLYIANGRDAEDVLIYGDFSSGNVGLGTLDPARTLHVSSPTSNFGMLMLENSNTGDNEASIGFKPGSDATGADMWVAGIGAWDEAGDFVIGKAEPKLIITPEGRVGIGETEPTSYLTIGSNIPGVAPGADHSSLTLGNPGGTSGINLGSAVDNVVSLGWFHNEYFRVLSTHGIRFGVGPYG</sequence>
<gene>
    <name evidence="1" type="ORF">ACFL2Z_01730</name>
</gene>
<dbReference type="Proteomes" id="UP001594288">
    <property type="component" value="Unassembled WGS sequence"/>
</dbReference>
<evidence type="ECO:0000313" key="2">
    <source>
        <dbReference type="Proteomes" id="UP001594288"/>
    </source>
</evidence>
<proteinExistence type="predicted"/>
<feature type="non-terminal residue" evidence="1">
    <location>
        <position position="642"/>
    </location>
</feature>
<name>A0ABV6YNH3_UNCEI</name>